<sequence length="146" mass="16288">MLPDCVAAILAILVVLLWVLLRDNYSLAIHYSLATEPLVFRIPIKELVRTCLSLGNNVKEGKLVTCLSLANTASGLTITPLPSLCFKFCSIIAVAVVGHYVLNIHRIKWPYHNLVFTRVSEFALTVLVMIVGNCFQLLLCNNYHTF</sequence>
<reference evidence="2" key="1">
    <citation type="submission" date="2020-08" db="EMBL/GenBank/DDBJ databases">
        <title>Plant Genome Project.</title>
        <authorList>
            <person name="Zhang R.-G."/>
        </authorList>
    </citation>
    <scope>NUCLEOTIDE SEQUENCE</scope>
    <source>
        <strain evidence="2">WSP0</strain>
        <tissue evidence="2">Leaf</tissue>
    </source>
</reference>
<dbReference type="AlphaFoldDB" id="A0AAV6K6J0"/>
<evidence type="ECO:0000256" key="1">
    <source>
        <dbReference type="SAM" id="Phobius"/>
    </source>
</evidence>
<protein>
    <submittedName>
        <fullName evidence="2">Uncharacterized protein</fullName>
    </submittedName>
</protein>
<dbReference type="EMBL" id="JACTNZ010000005">
    <property type="protein sequence ID" value="KAG5548095.1"/>
    <property type="molecule type" value="Genomic_DNA"/>
</dbReference>
<organism evidence="2 3">
    <name type="scientific">Rhododendron griersonianum</name>
    <dbReference type="NCBI Taxonomy" id="479676"/>
    <lineage>
        <taxon>Eukaryota</taxon>
        <taxon>Viridiplantae</taxon>
        <taxon>Streptophyta</taxon>
        <taxon>Embryophyta</taxon>
        <taxon>Tracheophyta</taxon>
        <taxon>Spermatophyta</taxon>
        <taxon>Magnoliopsida</taxon>
        <taxon>eudicotyledons</taxon>
        <taxon>Gunneridae</taxon>
        <taxon>Pentapetalae</taxon>
        <taxon>asterids</taxon>
        <taxon>Ericales</taxon>
        <taxon>Ericaceae</taxon>
        <taxon>Ericoideae</taxon>
        <taxon>Rhodoreae</taxon>
        <taxon>Rhododendron</taxon>
    </lineage>
</organism>
<accession>A0AAV6K6J0</accession>
<comment type="caution">
    <text evidence="2">The sequence shown here is derived from an EMBL/GenBank/DDBJ whole genome shotgun (WGS) entry which is preliminary data.</text>
</comment>
<feature type="transmembrane region" description="Helical" evidence="1">
    <location>
        <begin position="81"/>
        <end position="102"/>
    </location>
</feature>
<gene>
    <name evidence="2" type="ORF">RHGRI_013701</name>
</gene>
<keyword evidence="3" id="KW-1185">Reference proteome</keyword>
<feature type="transmembrane region" description="Helical" evidence="1">
    <location>
        <begin position="122"/>
        <end position="139"/>
    </location>
</feature>
<name>A0AAV6K6J0_9ERIC</name>
<keyword evidence="1" id="KW-0812">Transmembrane</keyword>
<dbReference type="Proteomes" id="UP000823749">
    <property type="component" value="Chromosome 5"/>
</dbReference>
<keyword evidence="1" id="KW-1133">Transmembrane helix</keyword>
<evidence type="ECO:0000313" key="3">
    <source>
        <dbReference type="Proteomes" id="UP000823749"/>
    </source>
</evidence>
<evidence type="ECO:0000313" key="2">
    <source>
        <dbReference type="EMBL" id="KAG5548095.1"/>
    </source>
</evidence>
<proteinExistence type="predicted"/>
<keyword evidence="1" id="KW-0472">Membrane</keyword>